<feature type="compositionally biased region" description="Polar residues" evidence="10">
    <location>
        <begin position="102"/>
        <end position="115"/>
    </location>
</feature>
<dbReference type="InterPro" id="IPR036236">
    <property type="entry name" value="Znf_C2H2_sf"/>
</dbReference>
<dbReference type="Pfam" id="PF00096">
    <property type="entry name" value="zf-C2H2"/>
    <property type="match status" value="5"/>
</dbReference>
<feature type="compositionally biased region" description="Polar residues" evidence="10">
    <location>
        <begin position="223"/>
        <end position="235"/>
    </location>
</feature>
<dbReference type="FunFam" id="3.30.160.60:FF:000207">
    <property type="entry name" value="zinc finger protein SNAI2"/>
    <property type="match status" value="1"/>
</dbReference>
<feature type="domain" description="C2H2-type" evidence="11">
    <location>
        <begin position="321"/>
        <end position="348"/>
    </location>
</feature>
<dbReference type="GO" id="GO:0005634">
    <property type="term" value="C:nucleus"/>
    <property type="evidence" value="ECO:0007669"/>
    <property type="project" value="UniProtKB-SubCell"/>
</dbReference>
<evidence type="ECO:0000256" key="10">
    <source>
        <dbReference type="SAM" id="MobiDB-lite"/>
    </source>
</evidence>
<feature type="domain" description="C2H2-type" evidence="11">
    <location>
        <begin position="239"/>
        <end position="262"/>
    </location>
</feature>
<dbReference type="PROSITE" id="PS00028">
    <property type="entry name" value="ZINC_FINGER_C2H2_1"/>
    <property type="match status" value="3"/>
</dbReference>
<evidence type="ECO:0000256" key="5">
    <source>
        <dbReference type="ARBA" id="ARBA00022833"/>
    </source>
</evidence>
<feature type="compositionally biased region" description="Low complexity" evidence="10">
    <location>
        <begin position="348"/>
        <end position="360"/>
    </location>
</feature>
<name>A0A0R3TWU7_RODNA</name>
<evidence type="ECO:0000256" key="4">
    <source>
        <dbReference type="ARBA" id="ARBA00022771"/>
    </source>
</evidence>
<dbReference type="OrthoDB" id="5428132at2759"/>
<keyword evidence="2" id="KW-0479">Metal-binding</keyword>
<sequence>MWSAFEPNEILLPASQNGNNTNSNNPIQPPDVFQMMWNSAFSSFVNPNVIKPGTERDEAVLQKHLCATSLLQQALSILSKRSSTELADNSIPSKNIEGESGGNTPPSFQNLSCSETTLNSPPWLPFGVVSTQPIKQSPPVIDLSKEKPQSPKKYDKFSIPHLLGQVSSSPDENIRPGKVCFECNNCGRSYVTKTGLQRHQNQCSNKVSESIPASPESLDPEDSQATSPSPNNSNVSRQYTCHVCTKVYYSMSALKMHIRTHTLPCKCNICGKAFSRMWLLNGHLRTHTGEKPFACRVCQRAFADRSNLRAHMQTHSEVKRYRCDDCGKTFSRMGLLTKHTRSGCTNKTSTSSPTPQSATQFPWNSSSIFS</sequence>
<keyword evidence="13" id="KW-1185">Reference proteome</keyword>
<keyword evidence="7" id="KW-0539">Nucleus</keyword>
<feature type="domain" description="C2H2-type" evidence="11">
    <location>
        <begin position="265"/>
        <end position="292"/>
    </location>
</feature>
<evidence type="ECO:0000256" key="1">
    <source>
        <dbReference type="ARBA" id="ARBA00004123"/>
    </source>
</evidence>
<evidence type="ECO:0000313" key="13">
    <source>
        <dbReference type="Proteomes" id="UP000278807"/>
    </source>
</evidence>
<evidence type="ECO:0000256" key="7">
    <source>
        <dbReference type="ARBA" id="ARBA00023242"/>
    </source>
</evidence>
<feature type="compositionally biased region" description="Polar residues" evidence="10">
    <location>
        <begin position="361"/>
        <end position="370"/>
    </location>
</feature>
<protein>
    <submittedName>
        <fullName evidence="14">Protein krueppel</fullName>
    </submittedName>
</protein>
<dbReference type="EMBL" id="UZAE01014213">
    <property type="protein sequence ID" value="VDO12770.1"/>
    <property type="molecule type" value="Genomic_DNA"/>
</dbReference>
<evidence type="ECO:0000313" key="14">
    <source>
        <dbReference type="WBParaSite" id="HNAJ_0001233501-mRNA-1"/>
    </source>
</evidence>
<keyword evidence="3" id="KW-0677">Repeat</keyword>
<evidence type="ECO:0000259" key="11">
    <source>
        <dbReference type="PROSITE" id="PS50157"/>
    </source>
</evidence>
<evidence type="ECO:0000256" key="9">
    <source>
        <dbReference type="PROSITE-ProRule" id="PRU00042"/>
    </source>
</evidence>
<dbReference type="PANTHER" id="PTHR23235">
    <property type="entry name" value="KRUEPPEL-LIKE TRANSCRIPTION FACTOR"/>
    <property type="match status" value="1"/>
</dbReference>
<dbReference type="STRING" id="102285.A0A0R3TWU7"/>
<dbReference type="InterPro" id="IPR013087">
    <property type="entry name" value="Znf_C2H2_type"/>
</dbReference>
<dbReference type="GO" id="GO:0003677">
    <property type="term" value="F:DNA binding"/>
    <property type="evidence" value="ECO:0007669"/>
    <property type="project" value="UniProtKB-KW"/>
</dbReference>
<organism evidence="14">
    <name type="scientific">Rodentolepis nana</name>
    <name type="common">Dwarf tapeworm</name>
    <name type="synonym">Hymenolepis nana</name>
    <dbReference type="NCBI Taxonomy" id="102285"/>
    <lineage>
        <taxon>Eukaryota</taxon>
        <taxon>Metazoa</taxon>
        <taxon>Spiralia</taxon>
        <taxon>Lophotrochozoa</taxon>
        <taxon>Platyhelminthes</taxon>
        <taxon>Cestoda</taxon>
        <taxon>Eucestoda</taxon>
        <taxon>Cyclophyllidea</taxon>
        <taxon>Hymenolepididae</taxon>
        <taxon>Rodentolepis</taxon>
    </lineage>
</organism>
<feature type="region of interest" description="Disordered" evidence="10">
    <location>
        <begin position="206"/>
        <end position="235"/>
    </location>
</feature>
<keyword evidence="4 9" id="KW-0863">Zinc-finger</keyword>
<dbReference type="Proteomes" id="UP000278807">
    <property type="component" value="Unassembled WGS sequence"/>
</dbReference>
<evidence type="ECO:0000256" key="3">
    <source>
        <dbReference type="ARBA" id="ARBA00022737"/>
    </source>
</evidence>
<feature type="region of interest" description="Disordered" evidence="10">
    <location>
        <begin position="86"/>
        <end position="115"/>
    </location>
</feature>
<dbReference type="WBParaSite" id="HNAJ_0001233501-mRNA-1">
    <property type="protein sequence ID" value="HNAJ_0001233501-mRNA-1"/>
    <property type="gene ID" value="HNAJ_0001233501"/>
</dbReference>
<evidence type="ECO:0000256" key="2">
    <source>
        <dbReference type="ARBA" id="ARBA00022723"/>
    </source>
</evidence>
<dbReference type="PROSITE" id="PS50157">
    <property type="entry name" value="ZINC_FINGER_C2H2_2"/>
    <property type="match status" value="5"/>
</dbReference>
<reference evidence="14" key="1">
    <citation type="submission" date="2017-02" db="UniProtKB">
        <authorList>
            <consortium name="WormBaseParasite"/>
        </authorList>
    </citation>
    <scope>IDENTIFICATION</scope>
</reference>
<reference evidence="12 13" key="2">
    <citation type="submission" date="2018-11" db="EMBL/GenBank/DDBJ databases">
        <authorList>
            <consortium name="Pathogen Informatics"/>
        </authorList>
    </citation>
    <scope>NUCLEOTIDE SEQUENCE [LARGE SCALE GENOMIC DNA]</scope>
</reference>
<dbReference type="FunFam" id="3.30.160.60:FF:000043">
    <property type="entry name" value="Scratch family zinc finger 2"/>
    <property type="match status" value="1"/>
</dbReference>
<feature type="domain" description="C2H2-type" evidence="11">
    <location>
        <begin position="293"/>
        <end position="320"/>
    </location>
</feature>
<dbReference type="SUPFAM" id="SSF57667">
    <property type="entry name" value="beta-beta-alpha zinc fingers"/>
    <property type="match status" value="3"/>
</dbReference>
<dbReference type="PANTHER" id="PTHR23235:SF176">
    <property type="entry name" value="C2H2-TYPE DOMAIN-CONTAINING PROTEIN"/>
    <property type="match status" value="1"/>
</dbReference>
<dbReference type="Gene3D" id="3.30.160.60">
    <property type="entry name" value="Classic Zinc Finger"/>
    <property type="match status" value="4"/>
</dbReference>
<dbReference type="GO" id="GO:0008270">
    <property type="term" value="F:zinc ion binding"/>
    <property type="evidence" value="ECO:0007669"/>
    <property type="project" value="UniProtKB-KW"/>
</dbReference>
<dbReference type="FunFam" id="3.30.160.60:FF:000260">
    <property type="entry name" value="Spalt-like transcription factor 1"/>
    <property type="match status" value="1"/>
</dbReference>
<keyword evidence="6" id="KW-0238">DNA-binding</keyword>
<feature type="domain" description="C2H2-type" evidence="11">
    <location>
        <begin position="181"/>
        <end position="208"/>
    </location>
</feature>
<feature type="region of interest" description="Disordered" evidence="10">
    <location>
        <begin position="342"/>
        <end position="370"/>
    </location>
</feature>
<dbReference type="SMART" id="SM00355">
    <property type="entry name" value="ZnF_C2H2"/>
    <property type="match status" value="5"/>
</dbReference>
<gene>
    <name evidence="12" type="ORF">HNAJ_LOCUS12320</name>
</gene>
<evidence type="ECO:0000313" key="12">
    <source>
        <dbReference type="EMBL" id="VDO12770.1"/>
    </source>
</evidence>
<proteinExistence type="inferred from homology"/>
<evidence type="ECO:0000256" key="6">
    <source>
        <dbReference type="ARBA" id="ARBA00023125"/>
    </source>
</evidence>
<comment type="subcellular location">
    <subcellularLocation>
        <location evidence="1">Nucleus</location>
    </subcellularLocation>
</comment>
<accession>A0A0R3TWU7</accession>
<comment type="similarity">
    <text evidence="8">Belongs to the snail C2H2-type zinc-finger protein family.</text>
</comment>
<evidence type="ECO:0000256" key="8">
    <source>
        <dbReference type="ARBA" id="ARBA00037948"/>
    </source>
</evidence>
<keyword evidence="5" id="KW-0862">Zinc</keyword>
<dbReference type="AlphaFoldDB" id="A0A0R3TWU7"/>